<dbReference type="EMBL" id="JAIVGD010000013">
    <property type="protein sequence ID" value="KAH0763011.1"/>
    <property type="molecule type" value="Genomic_DNA"/>
</dbReference>
<evidence type="ECO:0000256" key="1">
    <source>
        <dbReference type="ARBA" id="ARBA00022737"/>
    </source>
</evidence>
<accession>A0ABQ7VHV1</accession>
<dbReference type="Gene3D" id="1.25.40.10">
    <property type="entry name" value="Tetratricopeptide repeat domain"/>
    <property type="match status" value="1"/>
</dbReference>
<evidence type="ECO:0008006" key="4">
    <source>
        <dbReference type="Google" id="ProtNLM"/>
    </source>
</evidence>
<sequence length="67" mass="7785">MLAEAKVLFDKMPVKDQVSWNTIISCYAQNDDLEEVRNYCTHGSKAQKRDKWIIPFLLFGEFGAYNP</sequence>
<organism evidence="2 3">
    <name type="scientific">Solanum tuberosum</name>
    <name type="common">Potato</name>
    <dbReference type="NCBI Taxonomy" id="4113"/>
    <lineage>
        <taxon>Eukaryota</taxon>
        <taxon>Viridiplantae</taxon>
        <taxon>Streptophyta</taxon>
        <taxon>Embryophyta</taxon>
        <taxon>Tracheophyta</taxon>
        <taxon>Spermatophyta</taxon>
        <taxon>Magnoliopsida</taxon>
        <taxon>eudicotyledons</taxon>
        <taxon>Gunneridae</taxon>
        <taxon>Pentapetalae</taxon>
        <taxon>asterids</taxon>
        <taxon>lamiids</taxon>
        <taxon>Solanales</taxon>
        <taxon>Solanaceae</taxon>
        <taxon>Solanoideae</taxon>
        <taxon>Solaneae</taxon>
        <taxon>Solanum</taxon>
    </lineage>
</organism>
<dbReference type="Pfam" id="PF01535">
    <property type="entry name" value="PPR"/>
    <property type="match status" value="1"/>
</dbReference>
<name>A0ABQ7VHV1_SOLTU</name>
<evidence type="ECO:0000313" key="3">
    <source>
        <dbReference type="Proteomes" id="UP000826656"/>
    </source>
</evidence>
<reference evidence="2 3" key="1">
    <citation type="journal article" date="2021" name="bioRxiv">
        <title>Chromosome-scale and haplotype-resolved genome assembly of a tetraploid potato cultivar.</title>
        <authorList>
            <person name="Sun H."/>
            <person name="Jiao W.-B."/>
            <person name="Krause K."/>
            <person name="Campoy J.A."/>
            <person name="Goel M."/>
            <person name="Folz-Donahue K."/>
            <person name="Kukat C."/>
            <person name="Huettel B."/>
            <person name="Schneeberger K."/>
        </authorList>
    </citation>
    <scope>NUCLEOTIDE SEQUENCE [LARGE SCALE GENOMIC DNA]</scope>
    <source>
        <strain evidence="2">SolTubOtavaFocal</strain>
        <tissue evidence="2">Leaves</tissue>
    </source>
</reference>
<dbReference type="InterPro" id="IPR011990">
    <property type="entry name" value="TPR-like_helical_dom_sf"/>
</dbReference>
<evidence type="ECO:0000313" key="2">
    <source>
        <dbReference type="EMBL" id="KAH0763011.1"/>
    </source>
</evidence>
<keyword evidence="3" id="KW-1185">Reference proteome</keyword>
<dbReference type="NCBIfam" id="TIGR00756">
    <property type="entry name" value="PPR"/>
    <property type="match status" value="1"/>
</dbReference>
<protein>
    <recommendedName>
        <fullName evidence="4">Pentatricopeptide repeat-containing protein</fullName>
    </recommendedName>
</protein>
<proteinExistence type="predicted"/>
<gene>
    <name evidence="2" type="ORF">KY290_019084</name>
</gene>
<dbReference type="Proteomes" id="UP000826656">
    <property type="component" value="Unassembled WGS sequence"/>
</dbReference>
<comment type="caution">
    <text evidence="2">The sequence shown here is derived from an EMBL/GenBank/DDBJ whole genome shotgun (WGS) entry which is preliminary data.</text>
</comment>
<keyword evidence="1" id="KW-0677">Repeat</keyword>
<dbReference type="InterPro" id="IPR002885">
    <property type="entry name" value="PPR_rpt"/>
</dbReference>